<comment type="caution">
    <text evidence="3">The sequence shown here is derived from an EMBL/GenBank/DDBJ whole genome shotgun (WGS) entry which is preliminary data.</text>
</comment>
<dbReference type="InterPro" id="IPR052775">
    <property type="entry name" value="IUN_hydrolase"/>
</dbReference>
<organism evidence="3 4">
    <name type="scientific">Pleuronectes platessa</name>
    <name type="common">European plaice</name>
    <dbReference type="NCBI Taxonomy" id="8262"/>
    <lineage>
        <taxon>Eukaryota</taxon>
        <taxon>Metazoa</taxon>
        <taxon>Chordata</taxon>
        <taxon>Craniata</taxon>
        <taxon>Vertebrata</taxon>
        <taxon>Euteleostomi</taxon>
        <taxon>Actinopterygii</taxon>
        <taxon>Neopterygii</taxon>
        <taxon>Teleostei</taxon>
        <taxon>Neoteleostei</taxon>
        <taxon>Acanthomorphata</taxon>
        <taxon>Carangaria</taxon>
        <taxon>Pleuronectiformes</taxon>
        <taxon>Pleuronectoidei</taxon>
        <taxon>Pleuronectidae</taxon>
        <taxon>Pleuronectes</taxon>
    </lineage>
</organism>
<dbReference type="GO" id="GO:0016799">
    <property type="term" value="F:hydrolase activity, hydrolyzing N-glycosyl compounds"/>
    <property type="evidence" value="ECO:0007669"/>
    <property type="project" value="InterPro"/>
</dbReference>
<evidence type="ECO:0000256" key="1">
    <source>
        <dbReference type="ARBA" id="ARBA00009176"/>
    </source>
</evidence>
<dbReference type="Pfam" id="PF01156">
    <property type="entry name" value="IU_nuc_hydro"/>
    <property type="match status" value="1"/>
</dbReference>
<feature type="domain" description="Inosine/uridine-preferring nucleoside hydrolase" evidence="2">
    <location>
        <begin position="192"/>
        <end position="498"/>
    </location>
</feature>
<dbReference type="EMBL" id="CADEAL010004188">
    <property type="protein sequence ID" value="CAB1453844.1"/>
    <property type="molecule type" value="Genomic_DNA"/>
</dbReference>
<dbReference type="InterPro" id="IPR001910">
    <property type="entry name" value="Inosine/uridine_hydrolase_dom"/>
</dbReference>
<accession>A0A9N7VNV7</accession>
<dbReference type="CDD" id="cd02649">
    <property type="entry name" value="nuc_hydro_CeIAG"/>
    <property type="match status" value="1"/>
</dbReference>
<comment type="similarity">
    <text evidence="1">Belongs to the IUNH family.</text>
</comment>
<name>A0A9N7VNV7_PLEPL</name>
<dbReference type="InterPro" id="IPR036452">
    <property type="entry name" value="Ribo_hydro-like"/>
</dbReference>
<dbReference type="Gene3D" id="3.90.245.10">
    <property type="entry name" value="Ribonucleoside hydrolase-like"/>
    <property type="match status" value="1"/>
</dbReference>
<dbReference type="Proteomes" id="UP001153269">
    <property type="component" value="Unassembled WGS sequence"/>
</dbReference>
<reference evidence="3" key="1">
    <citation type="submission" date="2020-03" db="EMBL/GenBank/DDBJ databases">
        <authorList>
            <person name="Weist P."/>
        </authorList>
    </citation>
    <scope>NUCLEOTIDE SEQUENCE</scope>
</reference>
<dbReference type="AlphaFoldDB" id="A0A9N7VNV7"/>
<dbReference type="SUPFAM" id="SSF53590">
    <property type="entry name" value="Nucleoside hydrolase"/>
    <property type="match status" value="1"/>
</dbReference>
<evidence type="ECO:0000259" key="2">
    <source>
        <dbReference type="Pfam" id="PF01156"/>
    </source>
</evidence>
<evidence type="ECO:0000313" key="4">
    <source>
        <dbReference type="Proteomes" id="UP001153269"/>
    </source>
</evidence>
<protein>
    <recommendedName>
        <fullName evidence="2">Inosine/uridine-preferring nucleoside hydrolase domain-containing protein</fullName>
    </recommendedName>
</protein>
<gene>
    <name evidence="3" type="ORF">PLEPLA_LOCUS41604</name>
</gene>
<dbReference type="PANTHER" id="PTHR46190">
    <property type="entry name" value="SI:CH211-201H21.5-RELATED"/>
    <property type="match status" value="1"/>
</dbReference>
<keyword evidence="4" id="KW-1185">Reference proteome</keyword>
<proteinExistence type="inferred from homology"/>
<evidence type="ECO:0000313" key="3">
    <source>
        <dbReference type="EMBL" id="CAB1453844.1"/>
    </source>
</evidence>
<dbReference type="PANTHER" id="PTHR46190:SF1">
    <property type="entry name" value="SI:CH211-201H21.5"/>
    <property type="match status" value="1"/>
</dbReference>
<sequence length="510" mass="56783">MGREGLWFVSGSTLRRDNKRRTWIDLSKNPRVSLPCLVPLSKAPYSPNICSRAPYAAAHCSPVYSCYVSIAARSEVSRQKVSVGRSNVKLASRAYSSLHMNSKHSTMLVLHRLAADTYFLLRRTDHAILTSEQGCSGANKYVGKWTAFSQPVYPPVRKQWTDPGVPKKSLQSQKSHFKLHFTREMTMAKKLVIIDTDCGIDDAQAIIMALAAPNLQILGFTCVFGNAAVDNVCQNVLRVLSVCEREEIPVFRGSGVPLVRDSISSTDHFGSDGLGDVIEDKDPQWEEKIQKEPAANALIRLVSENQNQVSLVALGPLTNLALAVRLDPRFPQKLKDLYIMGGNMEGIGNMKLCAEFNFAMDPESAFIVLEEFLCPTYIATWEYACRNGLTWDFFEELINQDAPAARFMKMITSKCWAYSKEALMNKRDVYFGSCFVSYDAYAMAACIDGSVVTESIQCPVRVELQGSIARGMMALDRTNMLKKSHSVFVMTRCDTAKFGSVFGCRELALL</sequence>